<dbReference type="PANTHER" id="PTHR31859">
    <property type="entry name" value="TETRATRICOPEPTIDE REPEAT PROTEIN 39 FAMILY MEMBER"/>
    <property type="match status" value="1"/>
</dbReference>
<evidence type="ECO:0000256" key="5">
    <source>
        <dbReference type="ARBA" id="ARBA00023098"/>
    </source>
</evidence>
<keyword evidence="3" id="KW-0677">Repeat</keyword>
<evidence type="ECO:0000256" key="1">
    <source>
        <dbReference type="ARBA" id="ARBA00006400"/>
    </source>
</evidence>
<dbReference type="PANTHER" id="PTHR31859:SF4">
    <property type="entry name" value="TETRATRICOPEPTIDE REPEAT PROTEIN 39B"/>
    <property type="match status" value="1"/>
</dbReference>
<evidence type="ECO:0000256" key="4">
    <source>
        <dbReference type="ARBA" id="ARBA00022803"/>
    </source>
</evidence>
<keyword evidence="7" id="KW-1185">Reference proteome</keyword>
<dbReference type="Pfam" id="PF10300">
    <property type="entry name" value="Iml2-TPR_39"/>
    <property type="match status" value="1"/>
</dbReference>
<reference evidence="6" key="2">
    <citation type="submission" date="2025-08" db="UniProtKB">
        <authorList>
            <consortium name="Ensembl"/>
        </authorList>
    </citation>
    <scope>IDENTIFICATION</scope>
</reference>
<proteinExistence type="inferred from homology"/>
<reference evidence="6" key="3">
    <citation type="submission" date="2025-09" db="UniProtKB">
        <authorList>
            <consortium name="Ensembl"/>
        </authorList>
    </citation>
    <scope>IDENTIFICATION</scope>
</reference>
<keyword evidence="5" id="KW-0443">Lipid metabolism</keyword>
<dbReference type="SUPFAM" id="SSF48452">
    <property type="entry name" value="TPR-like"/>
    <property type="match status" value="1"/>
</dbReference>
<keyword evidence="4" id="KW-0802">TPR repeat</keyword>
<accession>A0AAZ3NZ09</accession>
<organism evidence="6 7">
    <name type="scientific">Oncorhynchus tshawytscha</name>
    <name type="common">Chinook salmon</name>
    <name type="synonym">Salmo tshawytscha</name>
    <dbReference type="NCBI Taxonomy" id="74940"/>
    <lineage>
        <taxon>Eukaryota</taxon>
        <taxon>Metazoa</taxon>
        <taxon>Chordata</taxon>
        <taxon>Craniata</taxon>
        <taxon>Vertebrata</taxon>
        <taxon>Euteleostomi</taxon>
        <taxon>Actinopterygii</taxon>
        <taxon>Neopterygii</taxon>
        <taxon>Teleostei</taxon>
        <taxon>Protacanthopterygii</taxon>
        <taxon>Salmoniformes</taxon>
        <taxon>Salmonidae</taxon>
        <taxon>Salmoninae</taxon>
        <taxon>Oncorhynchus</taxon>
    </lineage>
</organism>
<sequence>MAQVGNGSGNNADDEDCFEDAYDRIPVAGKMDLKTSIEECSMALNLVLNNKFSEALDLLKPWWKDSMYHALGYSSILVMQAAMTFEHRDIQTAMAVIKEALTTCQRFRKRNSVVESISSLVTKQSNDHLREEEMHAEICYAECLLQKATLTFVQDENMISFIKGGIKIRTSFQIYKSVFPRDYSESFRQFEGGVRLGIGSFNLMLSLLPQRILRLLEVIGFSGNRDFGLSQLREGAASHGLRAVLSVLTLLLYHTYVTLILGRDTHTHTRAHTLVNSCVNGSIILFYSARIAVLRGNFEKAQLKFEECILAQSQWRQIHHLCYWELMWSHSFTQDWLQAYRYADLLCKESRWSKAIYVYQKAAILSMLPEEEIKKTGENVVELFRQVEGLKQRLAGKSIPTEKFAVRKSRRYNARNPVKLVVPALEMMYVWNGFTIVGKRADTTESLLITIEKTEEELRNDPMSGSDVKGLCLKHLGRLLQAELCFTQVLSSERRIRFDHYLIPFTLYELGLLYKQQGDFIKLWDLKSNALTTRLPYRLYTLTTRVRHMLRVKITFLRR</sequence>
<gene>
    <name evidence="6" type="primary">TTC39B</name>
</gene>
<name>A0AAZ3NZ09_ONCTS</name>
<dbReference type="Ensembl" id="ENSOTST00005171014.1">
    <property type="protein sequence ID" value="ENSOTSP00005109486.1"/>
    <property type="gene ID" value="ENSOTSG00005055923.1"/>
</dbReference>
<reference evidence="7" key="1">
    <citation type="journal article" date="2018" name="PLoS ONE">
        <title>Chinook salmon (Oncorhynchus tshawytscha) genome and transcriptome.</title>
        <authorList>
            <person name="Christensen K.A."/>
            <person name="Leong J.S."/>
            <person name="Sakhrani D."/>
            <person name="Biagi C.A."/>
            <person name="Minkley D.R."/>
            <person name="Withler R.E."/>
            <person name="Rondeau E.B."/>
            <person name="Koop B.F."/>
            <person name="Devlin R.H."/>
        </authorList>
    </citation>
    <scope>NUCLEOTIDE SEQUENCE [LARGE SCALE GENOMIC DNA]</scope>
</reference>
<evidence type="ECO:0000256" key="2">
    <source>
        <dbReference type="ARBA" id="ARBA00015483"/>
    </source>
</evidence>
<evidence type="ECO:0000313" key="7">
    <source>
        <dbReference type="Proteomes" id="UP000694402"/>
    </source>
</evidence>
<evidence type="ECO:0000313" key="6">
    <source>
        <dbReference type="Ensembl" id="ENSOTSP00005109486.1"/>
    </source>
</evidence>
<dbReference type="InterPro" id="IPR019412">
    <property type="entry name" value="IML2/TPR_39"/>
</dbReference>
<dbReference type="GO" id="GO:0006629">
    <property type="term" value="P:lipid metabolic process"/>
    <property type="evidence" value="ECO:0007669"/>
    <property type="project" value="UniProtKB-KW"/>
</dbReference>
<evidence type="ECO:0000256" key="3">
    <source>
        <dbReference type="ARBA" id="ARBA00022737"/>
    </source>
</evidence>
<dbReference type="GeneTree" id="ENSGT00950000182917"/>
<protein>
    <recommendedName>
        <fullName evidence="2">Tetratricopeptide repeat protein 39B</fullName>
    </recommendedName>
</protein>
<dbReference type="InterPro" id="IPR011990">
    <property type="entry name" value="TPR-like_helical_dom_sf"/>
</dbReference>
<comment type="similarity">
    <text evidence="1">Belongs to the TTC39 family.</text>
</comment>
<dbReference type="Proteomes" id="UP000694402">
    <property type="component" value="Unassembled WGS sequence"/>
</dbReference>
<dbReference type="AlphaFoldDB" id="A0AAZ3NZ09"/>